<evidence type="ECO:0000313" key="1">
    <source>
        <dbReference type="EMBL" id="QJA47998.1"/>
    </source>
</evidence>
<dbReference type="AlphaFoldDB" id="A0A6H1ZKD7"/>
<protein>
    <submittedName>
        <fullName evidence="1">Uncharacterized protein</fullName>
    </submittedName>
</protein>
<gene>
    <name evidence="1" type="ORF">TM448A00804_0016</name>
    <name evidence="2" type="ORF">TM448B01250_0005</name>
</gene>
<name>A0A6H1ZKD7_9ZZZZ</name>
<organism evidence="1">
    <name type="scientific">viral metagenome</name>
    <dbReference type="NCBI Taxonomy" id="1070528"/>
    <lineage>
        <taxon>unclassified sequences</taxon>
        <taxon>metagenomes</taxon>
        <taxon>organismal metagenomes</taxon>
    </lineage>
</organism>
<accession>A0A6H1ZKD7</accession>
<sequence>MEKTIEELVIEKIEKQEKTLLLYIIFRNELELKCKADMKIPSEKQLHEYAFNKLIKENLL</sequence>
<dbReference type="EMBL" id="MT144722">
    <property type="protein sequence ID" value="QJH98217.1"/>
    <property type="molecule type" value="Genomic_DNA"/>
</dbReference>
<proteinExistence type="predicted"/>
<reference evidence="1" key="1">
    <citation type="submission" date="2020-03" db="EMBL/GenBank/DDBJ databases">
        <title>The deep terrestrial virosphere.</title>
        <authorList>
            <person name="Holmfeldt K."/>
            <person name="Nilsson E."/>
            <person name="Simone D."/>
            <person name="Lopez-Fernandez M."/>
            <person name="Wu X."/>
            <person name="de Brujin I."/>
            <person name="Lundin D."/>
            <person name="Andersson A."/>
            <person name="Bertilsson S."/>
            <person name="Dopson M."/>
        </authorList>
    </citation>
    <scope>NUCLEOTIDE SEQUENCE</scope>
    <source>
        <strain evidence="1">TM448A00804</strain>
        <strain evidence="2">TM448B01250</strain>
    </source>
</reference>
<evidence type="ECO:0000313" key="2">
    <source>
        <dbReference type="EMBL" id="QJH98217.1"/>
    </source>
</evidence>
<dbReference type="EMBL" id="MT144067">
    <property type="protein sequence ID" value="QJA47998.1"/>
    <property type="molecule type" value="Genomic_DNA"/>
</dbReference>